<proteinExistence type="predicted"/>
<dbReference type="Proteomes" id="UP001224775">
    <property type="component" value="Unassembled WGS sequence"/>
</dbReference>
<keyword evidence="2" id="KW-1185">Reference proteome</keyword>
<evidence type="ECO:0000313" key="2">
    <source>
        <dbReference type="Proteomes" id="UP001224775"/>
    </source>
</evidence>
<comment type="caution">
    <text evidence="1">The sequence shown here is derived from an EMBL/GenBank/DDBJ whole genome shotgun (WGS) entry which is preliminary data.</text>
</comment>
<organism evidence="1 2">
    <name type="scientific">Skeletonema marinoi</name>
    <dbReference type="NCBI Taxonomy" id="267567"/>
    <lineage>
        <taxon>Eukaryota</taxon>
        <taxon>Sar</taxon>
        <taxon>Stramenopiles</taxon>
        <taxon>Ochrophyta</taxon>
        <taxon>Bacillariophyta</taxon>
        <taxon>Coscinodiscophyceae</taxon>
        <taxon>Thalassiosirophycidae</taxon>
        <taxon>Thalassiosirales</taxon>
        <taxon>Skeletonemataceae</taxon>
        <taxon>Skeletonema</taxon>
        <taxon>Skeletonema marinoi-dohrnii complex</taxon>
    </lineage>
</organism>
<reference evidence="1" key="1">
    <citation type="submission" date="2023-06" db="EMBL/GenBank/DDBJ databases">
        <title>Survivors Of The Sea: Transcriptome response of Skeletonema marinoi to long-term dormancy.</title>
        <authorList>
            <person name="Pinder M.I.M."/>
            <person name="Kourtchenko O."/>
            <person name="Robertson E.K."/>
            <person name="Larsson T."/>
            <person name="Maumus F."/>
            <person name="Osuna-Cruz C.M."/>
            <person name="Vancaester E."/>
            <person name="Stenow R."/>
            <person name="Vandepoele K."/>
            <person name="Ploug H."/>
            <person name="Bruchert V."/>
            <person name="Godhe A."/>
            <person name="Topel M."/>
        </authorList>
    </citation>
    <scope>NUCLEOTIDE SEQUENCE</scope>
    <source>
        <strain evidence="1">R05AC</strain>
    </source>
</reference>
<accession>A0AAD8Y6Y4</accession>
<name>A0AAD8Y6Y4_9STRA</name>
<gene>
    <name evidence="1" type="ORF">QTG54_009504</name>
</gene>
<protein>
    <submittedName>
        <fullName evidence="1">Uncharacterized protein</fullName>
    </submittedName>
</protein>
<evidence type="ECO:0000313" key="1">
    <source>
        <dbReference type="EMBL" id="KAK1739745.1"/>
    </source>
</evidence>
<sequence>MNSPNDLQQSPSLPVDFESVAKKLQASRKRKEKHVDVSQNIRSGEVVMANKELELKWLMAEGGGIVNDPHQPNHGSSIPTTNKGKVPLQTAHMQEGPANAHVRHELAAIAVMEVIDLTDANPEGAKQQIMIKREVELIDLTLSDEDG</sequence>
<dbReference type="AlphaFoldDB" id="A0AAD8Y6Y4"/>
<dbReference type="EMBL" id="JATAAI010000017">
    <property type="protein sequence ID" value="KAK1739745.1"/>
    <property type="molecule type" value="Genomic_DNA"/>
</dbReference>